<sequence>MSNNDNTMVTNSQSSEMSANEIFNDDTSTKMRNLWDLLNSLDWDKKYQVIEFSLISDVSQVLKDPPPRTSTVSEPDNITKI</sequence>
<comment type="caution">
    <text evidence="2">The sequence shown here is derived from an EMBL/GenBank/DDBJ whole genome shotgun (WGS) entry which is preliminary data.</text>
</comment>
<evidence type="ECO:0000313" key="2">
    <source>
        <dbReference type="EMBL" id="CAF1212761.1"/>
    </source>
</evidence>
<accession>A0A814X9E7</accession>
<evidence type="ECO:0000256" key="1">
    <source>
        <dbReference type="SAM" id="MobiDB-lite"/>
    </source>
</evidence>
<dbReference type="EMBL" id="CAJNOT010001526">
    <property type="protein sequence ID" value="CAF1212761.1"/>
    <property type="molecule type" value="Genomic_DNA"/>
</dbReference>
<evidence type="ECO:0000313" key="4">
    <source>
        <dbReference type="Proteomes" id="UP000663864"/>
    </source>
</evidence>
<dbReference type="AlphaFoldDB" id="A0A814X9E7"/>
<dbReference type="Proteomes" id="UP000663864">
    <property type="component" value="Unassembled WGS sequence"/>
</dbReference>
<feature type="compositionally biased region" description="Polar residues" evidence="1">
    <location>
        <begin position="1"/>
        <end position="18"/>
    </location>
</feature>
<dbReference type="EMBL" id="CAJOBD010003870">
    <property type="protein sequence ID" value="CAF3970004.1"/>
    <property type="molecule type" value="Genomic_DNA"/>
</dbReference>
<evidence type="ECO:0000313" key="3">
    <source>
        <dbReference type="EMBL" id="CAF3970004.1"/>
    </source>
</evidence>
<reference evidence="2" key="1">
    <citation type="submission" date="2021-02" db="EMBL/GenBank/DDBJ databases">
        <authorList>
            <person name="Nowell W R."/>
        </authorList>
    </citation>
    <scope>NUCLEOTIDE SEQUENCE</scope>
</reference>
<proteinExistence type="predicted"/>
<dbReference type="Proteomes" id="UP000663836">
    <property type="component" value="Unassembled WGS sequence"/>
</dbReference>
<protein>
    <submittedName>
        <fullName evidence="2">Uncharacterized protein</fullName>
    </submittedName>
</protein>
<feature type="region of interest" description="Disordered" evidence="1">
    <location>
        <begin position="1"/>
        <end position="22"/>
    </location>
</feature>
<organism evidence="2 4">
    <name type="scientific">Rotaria sordida</name>
    <dbReference type="NCBI Taxonomy" id="392033"/>
    <lineage>
        <taxon>Eukaryota</taxon>
        <taxon>Metazoa</taxon>
        <taxon>Spiralia</taxon>
        <taxon>Gnathifera</taxon>
        <taxon>Rotifera</taxon>
        <taxon>Eurotatoria</taxon>
        <taxon>Bdelloidea</taxon>
        <taxon>Philodinida</taxon>
        <taxon>Philodinidae</taxon>
        <taxon>Rotaria</taxon>
    </lineage>
</organism>
<gene>
    <name evidence="3" type="ORF">JBS370_LOCUS24580</name>
    <name evidence="2" type="ORF">ZHD862_LOCUS23452</name>
</gene>
<name>A0A814X9E7_9BILA</name>